<protein>
    <submittedName>
        <fullName evidence="1">Uncharacterized protein</fullName>
    </submittedName>
</protein>
<accession>A0AAE0JYZ1</accession>
<evidence type="ECO:0000313" key="1">
    <source>
        <dbReference type="EMBL" id="KAK3366550.1"/>
    </source>
</evidence>
<dbReference type="AlphaFoldDB" id="A0AAE0JYZ1"/>
<dbReference type="Proteomes" id="UP001285441">
    <property type="component" value="Unassembled WGS sequence"/>
</dbReference>
<comment type="caution">
    <text evidence="1">The sequence shown here is derived from an EMBL/GenBank/DDBJ whole genome shotgun (WGS) entry which is preliminary data.</text>
</comment>
<keyword evidence="2" id="KW-1185">Reference proteome</keyword>
<organism evidence="1 2">
    <name type="scientific">Podospora didyma</name>
    <dbReference type="NCBI Taxonomy" id="330526"/>
    <lineage>
        <taxon>Eukaryota</taxon>
        <taxon>Fungi</taxon>
        <taxon>Dikarya</taxon>
        <taxon>Ascomycota</taxon>
        <taxon>Pezizomycotina</taxon>
        <taxon>Sordariomycetes</taxon>
        <taxon>Sordariomycetidae</taxon>
        <taxon>Sordariales</taxon>
        <taxon>Podosporaceae</taxon>
        <taxon>Podospora</taxon>
    </lineage>
</organism>
<gene>
    <name evidence="1" type="ORF">B0H63DRAFT_92461</name>
</gene>
<proteinExistence type="predicted"/>
<dbReference type="EMBL" id="JAULSW010000012">
    <property type="protein sequence ID" value="KAK3366550.1"/>
    <property type="molecule type" value="Genomic_DNA"/>
</dbReference>
<reference evidence="1" key="1">
    <citation type="journal article" date="2023" name="Mol. Phylogenet. Evol.">
        <title>Genome-scale phylogeny and comparative genomics of the fungal order Sordariales.</title>
        <authorList>
            <person name="Hensen N."/>
            <person name="Bonometti L."/>
            <person name="Westerberg I."/>
            <person name="Brannstrom I.O."/>
            <person name="Guillou S."/>
            <person name="Cros-Aarteil S."/>
            <person name="Calhoun S."/>
            <person name="Haridas S."/>
            <person name="Kuo A."/>
            <person name="Mondo S."/>
            <person name="Pangilinan J."/>
            <person name="Riley R."/>
            <person name="LaButti K."/>
            <person name="Andreopoulos B."/>
            <person name="Lipzen A."/>
            <person name="Chen C."/>
            <person name="Yan M."/>
            <person name="Daum C."/>
            <person name="Ng V."/>
            <person name="Clum A."/>
            <person name="Steindorff A."/>
            <person name="Ohm R.A."/>
            <person name="Martin F."/>
            <person name="Silar P."/>
            <person name="Natvig D.O."/>
            <person name="Lalanne C."/>
            <person name="Gautier V."/>
            <person name="Ament-Velasquez S.L."/>
            <person name="Kruys A."/>
            <person name="Hutchinson M.I."/>
            <person name="Powell A.J."/>
            <person name="Barry K."/>
            <person name="Miller A.N."/>
            <person name="Grigoriev I.V."/>
            <person name="Debuchy R."/>
            <person name="Gladieux P."/>
            <person name="Hiltunen Thoren M."/>
            <person name="Johannesson H."/>
        </authorList>
    </citation>
    <scope>NUCLEOTIDE SEQUENCE</scope>
    <source>
        <strain evidence="1">CBS 232.78</strain>
    </source>
</reference>
<evidence type="ECO:0000313" key="2">
    <source>
        <dbReference type="Proteomes" id="UP001285441"/>
    </source>
</evidence>
<name>A0AAE0JYZ1_9PEZI</name>
<reference evidence="1" key="2">
    <citation type="submission" date="2023-06" db="EMBL/GenBank/DDBJ databases">
        <authorList>
            <consortium name="Lawrence Berkeley National Laboratory"/>
            <person name="Haridas S."/>
            <person name="Hensen N."/>
            <person name="Bonometti L."/>
            <person name="Westerberg I."/>
            <person name="Brannstrom I.O."/>
            <person name="Guillou S."/>
            <person name="Cros-Aarteil S."/>
            <person name="Calhoun S."/>
            <person name="Kuo A."/>
            <person name="Mondo S."/>
            <person name="Pangilinan J."/>
            <person name="Riley R."/>
            <person name="LaButti K."/>
            <person name="Andreopoulos B."/>
            <person name="Lipzen A."/>
            <person name="Chen C."/>
            <person name="Yanf M."/>
            <person name="Daum C."/>
            <person name="Ng V."/>
            <person name="Clum A."/>
            <person name="Steindorff A."/>
            <person name="Ohm R."/>
            <person name="Martin F."/>
            <person name="Silar P."/>
            <person name="Natvig D."/>
            <person name="Lalanne C."/>
            <person name="Gautier V."/>
            <person name="Ament-velasquez S.L."/>
            <person name="Kruys A."/>
            <person name="Hutchinson M.I."/>
            <person name="Powell A.J."/>
            <person name="Barry K."/>
            <person name="Miller A.N."/>
            <person name="Grigoriev I.V."/>
            <person name="Debuchy R."/>
            <person name="Gladieux P."/>
            <person name="Thoren M.H."/>
            <person name="Johannesson H."/>
        </authorList>
    </citation>
    <scope>NUCLEOTIDE SEQUENCE</scope>
    <source>
        <strain evidence="1">CBS 232.78</strain>
    </source>
</reference>
<sequence length="107" mass="12126">MLSMFVSDSAMVLHLEAGTCESGADSNFVTATALIYFQQGKYTCNNDSGFDFKCRICRTCTATSLDDVTGQRAFRDPKVVSTQRDPANERRVETRWGARWCERMQQH</sequence>